<evidence type="ECO:0000256" key="5">
    <source>
        <dbReference type="ARBA" id="ARBA00022519"/>
    </source>
</evidence>
<evidence type="ECO:0000256" key="11">
    <source>
        <dbReference type="HAMAP-Rule" id="MF_01635"/>
    </source>
</evidence>
<keyword evidence="14" id="KW-1185">Reference proteome</keyword>
<dbReference type="FunFam" id="1.10.357.140:FF:000008">
    <property type="entry name" value="4-hydroxybenzoate octaprenyltransferase"/>
    <property type="match status" value="1"/>
</dbReference>
<dbReference type="FunFam" id="1.20.120.1780:FF:000001">
    <property type="entry name" value="4-hydroxybenzoate octaprenyltransferase"/>
    <property type="match status" value="1"/>
</dbReference>
<feature type="transmembrane region" description="Helical" evidence="11">
    <location>
        <begin position="244"/>
        <end position="267"/>
    </location>
</feature>
<dbReference type="InterPro" id="IPR006370">
    <property type="entry name" value="HB_polyprenyltransferase-like"/>
</dbReference>
<feature type="transmembrane region" description="Helical" evidence="11">
    <location>
        <begin position="288"/>
        <end position="308"/>
    </location>
</feature>
<evidence type="ECO:0000313" key="14">
    <source>
        <dbReference type="Proteomes" id="UP000239089"/>
    </source>
</evidence>
<dbReference type="EC" id="2.5.1.39" evidence="11 12"/>
<comment type="caution">
    <text evidence="13">The sequence shown here is derived from an EMBL/GenBank/DDBJ whole genome shotgun (WGS) entry which is preliminary data.</text>
</comment>
<keyword evidence="8 11" id="KW-0812">Transmembrane</keyword>
<feature type="transmembrane region" description="Helical" evidence="11">
    <location>
        <begin position="218"/>
        <end position="238"/>
    </location>
</feature>
<evidence type="ECO:0000256" key="9">
    <source>
        <dbReference type="ARBA" id="ARBA00022989"/>
    </source>
</evidence>
<name>A0A2S6N7N6_9HYPH</name>
<comment type="catalytic activity">
    <reaction evidence="11">
        <text>all-trans-octaprenyl diphosphate + 4-hydroxybenzoate = 4-hydroxy-3-(all-trans-octaprenyl)benzoate + diphosphate</text>
        <dbReference type="Rhea" id="RHEA:27782"/>
        <dbReference type="ChEBI" id="CHEBI:1617"/>
        <dbReference type="ChEBI" id="CHEBI:17879"/>
        <dbReference type="ChEBI" id="CHEBI:33019"/>
        <dbReference type="ChEBI" id="CHEBI:57711"/>
        <dbReference type="EC" id="2.5.1.39"/>
    </reaction>
</comment>
<dbReference type="InterPro" id="IPR039653">
    <property type="entry name" value="Prenyltransferase"/>
</dbReference>
<comment type="similarity">
    <text evidence="3 11">Belongs to the UbiA prenyltransferase family.</text>
</comment>
<dbReference type="GO" id="GO:0006744">
    <property type="term" value="P:ubiquinone biosynthetic process"/>
    <property type="evidence" value="ECO:0007669"/>
    <property type="project" value="UniProtKB-UniRule"/>
</dbReference>
<keyword evidence="7 11" id="KW-0831">Ubiquinone biosynthesis</keyword>
<dbReference type="HAMAP" id="MF_01635">
    <property type="entry name" value="UbiA"/>
    <property type="match status" value="1"/>
</dbReference>
<gene>
    <name evidence="11" type="primary">ubiA</name>
    <name evidence="13" type="ORF">CCR94_12000</name>
</gene>
<comment type="pathway">
    <text evidence="11">Cofactor biosynthesis; ubiquinone biosynthesis.</text>
</comment>
<evidence type="ECO:0000256" key="10">
    <source>
        <dbReference type="ARBA" id="ARBA00023136"/>
    </source>
</evidence>
<keyword evidence="10 11" id="KW-0472">Membrane</keyword>
<dbReference type="OrthoDB" id="9782418at2"/>
<dbReference type="Gene3D" id="1.10.357.140">
    <property type="entry name" value="UbiA prenyltransferase"/>
    <property type="match status" value="1"/>
</dbReference>
<comment type="subcellular location">
    <subcellularLocation>
        <location evidence="11">Cell inner membrane</location>
        <topology evidence="11">Multi-pass membrane protein</topology>
    </subcellularLocation>
    <subcellularLocation>
        <location evidence="2">Membrane</location>
        <topology evidence="2">Multi-pass membrane protein</topology>
    </subcellularLocation>
</comment>
<keyword evidence="4 11" id="KW-1003">Cell membrane</keyword>
<feature type="transmembrane region" description="Helical" evidence="11">
    <location>
        <begin position="186"/>
        <end position="206"/>
    </location>
</feature>
<dbReference type="InterPro" id="IPR000537">
    <property type="entry name" value="UbiA_prenyltransferase"/>
</dbReference>
<dbReference type="InterPro" id="IPR030470">
    <property type="entry name" value="UbiA_prenylTrfase_CS"/>
</dbReference>
<keyword evidence="9 11" id="KW-1133">Transmembrane helix</keyword>
<feature type="transmembrane region" description="Helical" evidence="11">
    <location>
        <begin position="36"/>
        <end position="54"/>
    </location>
</feature>
<dbReference type="PANTHER" id="PTHR11048:SF28">
    <property type="entry name" value="4-HYDROXYBENZOATE POLYPRENYLTRANSFERASE, MITOCHONDRIAL"/>
    <property type="match status" value="1"/>
</dbReference>
<protein>
    <recommendedName>
        <fullName evidence="11 12">4-hydroxybenzoate octaprenyltransferase</fullName>
        <ecNumber evidence="11 12">2.5.1.39</ecNumber>
    </recommendedName>
    <alternativeName>
        <fullName evidence="11">4-HB polyprenyltransferase</fullName>
    </alternativeName>
</protein>
<dbReference type="PANTHER" id="PTHR11048">
    <property type="entry name" value="PRENYLTRANSFERASES"/>
    <property type="match status" value="1"/>
</dbReference>
<dbReference type="Gene3D" id="1.20.120.1780">
    <property type="entry name" value="UbiA prenyltransferase"/>
    <property type="match status" value="1"/>
</dbReference>
<dbReference type="GO" id="GO:0008412">
    <property type="term" value="F:4-hydroxybenzoate polyprenyltransferase activity"/>
    <property type="evidence" value="ECO:0007669"/>
    <property type="project" value="UniProtKB-UniRule"/>
</dbReference>
<evidence type="ECO:0000256" key="6">
    <source>
        <dbReference type="ARBA" id="ARBA00022679"/>
    </source>
</evidence>
<dbReference type="GO" id="GO:0005886">
    <property type="term" value="C:plasma membrane"/>
    <property type="evidence" value="ECO:0007669"/>
    <property type="project" value="UniProtKB-SubCell"/>
</dbReference>
<keyword evidence="11" id="KW-0460">Magnesium</keyword>
<dbReference type="RefSeq" id="WP_104508096.1">
    <property type="nucleotide sequence ID" value="NZ_JACIGC010000002.1"/>
</dbReference>
<organism evidence="13 14">
    <name type="scientific">Rhodoblastus sphagnicola</name>
    <dbReference type="NCBI Taxonomy" id="333368"/>
    <lineage>
        <taxon>Bacteria</taxon>
        <taxon>Pseudomonadati</taxon>
        <taxon>Pseudomonadota</taxon>
        <taxon>Alphaproteobacteria</taxon>
        <taxon>Hyphomicrobiales</taxon>
        <taxon>Rhodoblastaceae</taxon>
        <taxon>Rhodoblastus</taxon>
    </lineage>
</organism>
<keyword evidence="5 11" id="KW-0997">Cell inner membrane</keyword>
<dbReference type="AlphaFoldDB" id="A0A2S6N7N6"/>
<dbReference type="UniPathway" id="UPA00232"/>
<dbReference type="Proteomes" id="UP000239089">
    <property type="component" value="Unassembled WGS sequence"/>
</dbReference>
<sequence>MSSAALLPDSSAQGFWGRLPASWMPYVQLARLDRPVGWQLLLAPCLSATCLAAINHAEKPHFGLLVLFAIGSIAMRGAGSTLNDFIDRDIDAKVERTRGRPLASGQVTPRAVLIFLMAQCLIGLCVLLSLNPYSIVLGFVSLLPVAVYPFMKRITSWPQAVLGLAFSWGALIGWSAVSGELAAPAFWLYGSCILWTIGYDTIYAIMDRKYDVEAGVKSTALLFGEHVVAGVALLYFGAVLLAEIALLSAGAGVVGQLGLVAFGAHLARQVRRLHGDEEAQALQLFRSNALAGFLLFGGLLAENVLFYFV</sequence>
<dbReference type="EMBL" id="NHSJ01000074">
    <property type="protein sequence ID" value="PPQ30607.1"/>
    <property type="molecule type" value="Genomic_DNA"/>
</dbReference>
<evidence type="ECO:0000313" key="13">
    <source>
        <dbReference type="EMBL" id="PPQ30607.1"/>
    </source>
</evidence>
<evidence type="ECO:0000256" key="12">
    <source>
        <dbReference type="NCBIfam" id="TIGR01474"/>
    </source>
</evidence>
<feature type="transmembrane region" description="Helical" evidence="11">
    <location>
        <begin position="157"/>
        <end position="174"/>
    </location>
</feature>
<feature type="transmembrane region" description="Helical" evidence="11">
    <location>
        <begin position="61"/>
        <end position="79"/>
    </location>
</feature>
<dbReference type="Pfam" id="PF01040">
    <property type="entry name" value="UbiA"/>
    <property type="match status" value="1"/>
</dbReference>
<dbReference type="CDD" id="cd13959">
    <property type="entry name" value="PT_UbiA_COQ2"/>
    <property type="match status" value="1"/>
</dbReference>
<keyword evidence="6 11" id="KW-0808">Transferase</keyword>
<dbReference type="InterPro" id="IPR044878">
    <property type="entry name" value="UbiA_sf"/>
</dbReference>
<evidence type="ECO:0000256" key="8">
    <source>
        <dbReference type="ARBA" id="ARBA00022692"/>
    </source>
</evidence>
<dbReference type="PROSITE" id="PS00943">
    <property type="entry name" value="UBIA"/>
    <property type="match status" value="1"/>
</dbReference>
<evidence type="ECO:0000256" key="2">
    <source>
        <dbReference type="ARBA" id="ARBA00004141"/>
    </source>
</evidence>
<evidence type="ECO:0000256" key="7">
    <source>
        <dbReference type="ARBA" id="ARBA00022688"/>
    </source>
</evidence>
<evidence type="ECO:0000256" key="1">
    <source>
        <dbReference type="ARBA" id="ARBA00001946"/>
    </source>
</evidence>
<evidence type="ECO:0000256" key="4">
    <source>
        <dbReference type="ARBA" id="ARBA00022475"/>
    </source>
</evidence>
<reference evidence="13 14" key="1">
    <citation type="journal article" date="2018" name="Arch. Microbiol.">
        <title>New insights into the metabolic potential of the phototrophic purple bacterium Rhodopila globiformis DSM 161(T) from its draft genome sequence and evidence for a vanadium-dependent nitrogenase.</title>
        <authorList>
            <person name="Imhoff J.F."/>
            <person name="Rahn T."/>
            <person name="Kunzel S."/>
            <person name="Neulinger S.C."/>
        </authorList>
    </citation>
    <scope>NUCLEOTIDE SEQUENCE [LARGE SCALE GENOMIC DNA]</scope>
    <source>
        <strain evidence="13 14">DSM 16996</strain>
    </source>
</reference>
<proteinExistence type="inferred from homology"/>
<comment type="cofactor">
    <cofactor evidence="1 11">
        <name>Mg(2+)</name>
        <dbReference type="ChEBI" id="CHEBI:18420"/>
    </cofactor>
</comment>
<dbReference type="NCBIfam" id="TIGR01474">
    <property type="entry name" value="ubiA_proteo"/>
    <property type="match status" value="1"/>
</dbReference>
<comment type="function">
    <text evidence="11">Catalyzes the prenylation of para-hydroxybenzoate (PHB) with an all-trans polyprenyl group. Mediates the second step in the final reaction sequence of ubiquinone-8 (UQ-8) biosynthesis, which is the condensation of the polyisoprenoid side chain with PHB, generating the first membrane-bound Q intermediate 3-octaprenyl-4-hydroxybenzoate.</text>
</comment>
<evidence type="ECO:0000256" key="3">
    <source>
        <dbReference type="ARBA" id="ARBA00005985"/>
    </source>
</evidence>
<feature type="transmembrane region" description="Helical" evidence="11">
    <location>
        <begin position="112"/>
        <end position="145"/>
    </location>
</feature>
<accession>A0A2S6N7N6</accession>